<keyword evidence="5" id="KW-1185">Reference proteome</keyword>
<dbReference type="RefSeq" id="WP_344086704.1">
    <property type="nucleotide sequence ID" value="NZ_BAAALS010000031.1"/>
</dbReference>
<reference evidence="4 5" key="1">
    <citation type="journal article" date="2019" name="Int. J. Syst. Evol. Microbiol.">
        <title>The Global Catalogue of Microorganisms (GCM) 10K type strain sequencing project: providing services to taxonomists for standard genome sequencing and annotation.</title>
        <authorList>
            <consortium name="The Broad Institute Genomics Platform"/>
            <consortium name="The Broad Institute Genome Sequencing Center for Infectious Disease"/>
            <person name="Wu L."/>
            <person name="Ma J."/>
        </authorList>
    </citation>
    <scope>NUCLEOTIDE SEQUENCE [LARGE SCALE GENOMIC DNA]</scope>
    <source>
        <strain evidence="4 5">JCM 13249</strain>
    </source>
</reference>
<keyword evidence="2" id="KW-0472">Membrane</keyword>
<feature type="compositionally biased region" description="Pro residues" evidence="1">
    <location>
        <begin position="47"/>
        <end position="63"/>
    </location>
</feature>
<feature type="compositionally biased region" description="Polar residues" evidence="1">
    <location>
        <begin position="204"/>
        <end position="214"/>
    </location>
</feature>
<dbReference type="InterPro" id="IPR007934">
    <property type="entry name" value="AbfB_ABD"/>
</dbReference>
<feature type="region of interest" description="Disordered" evidence="1">
    <location>
        <begin position="1"/>
        <end position="72"/>
    </location>
</feature>
<feature type="region of interest" description="Disordered" evidence="1">
    <location>
        <begin position="204"/>
        <end position="286"/>
    </location>
</feature>
<proteinExistence type="predicted"/>
<evidence type="ECO:0000256" key="2">
    <source>
        <dbReference type="SAM" id="Phobius"/>
    </source>
</evidence>
<comment type="caution">
    <text evidence="4">The sequence shown here is derived from an EMBL/GenBank/DDBJ whole genome shotgun (WGS) entry which is preliminary data.</text>
</comment>
<evidence type="ECO:0000259" key="3">
    <source>
        <dbReference type="Pfam" id="PF05270"/>
    </source>
</evidence>
<evidence type="ECO:0000256" key="1">
    <source>
        <dbReference type="SAM" id="MobiDB-lite"/>
    </source>
</evidence>
<accession>A0ABN2L1D3</accession>
<keyword evidence="2" id="KW-1133">Transmembrane helix</keyword>
<dbReference type="EMBL" id="BAAALS010000031">
    <property type="protein sequence ID" value="GAA1772014.1"/>
    <property type="molecule type" value="Genomic_DNA"/>
</dbReference>
<dbReference type="Proteomes" id="UP001500655">
    <property type="component" value="Unassembled WGS sequence"/>
</dbReference>
<feature type="transmembrane region" description="Helical" evidence="2">
    <location>
        <begin position="183"/>
        <end position="201"/>
    </location>
</feature>
<gene>
    <name evidence="4" type="ORF">GCM10009681_49260</name>
</gene>
<name>A0ABN2L1D3_9ACTN</name>
<feature type="compositionally biased region" description="Low complexity" evidence="1">
    <location>
        <begin position="230"/>
        <end position="273"/>
    </location>
</feature>
<organism evidence="4 5">
    <name type="scientific">Luedemannella helvata</name>
    <dbReference type="NCBI Taxonomy" id="349315"/>
    <lineage>
        <taxon>Bacteria</taxon>
        <taxon>Bacillati</taxon>
        <taxon>Actinomycetota</taxon>
        <taxon>Actinomycetes</taxon>
        <taxon>Micromonosporales</taxon>
        <taxon>Micromonosporaceae</taxon>
        <taxon>Luedemannella</taxon>
    </lineage>
</organism>
<keyword evidence="2" id="KW-0812">Transmembrane</keyword>
<dbReference type="SUPFAM" id="SSF110221">
    <property type="entry name" value="AbfB domain"/>
    <property type="match status" value="1"/>
</dbReference>
<feature type="compositionally biased region" description="Pro residues" evidence="1">
    <location>
        <begin position="218"/>
        <end position="229"/>
    </location>
</feature>
<feature type="compositionally biased region" description="Low complexity" evidence="1">
    <location>
        <begin position="35"/>
        <end position="46"/>
    </location>
</feature>
<evidence type="ECO:0000313" key="5">
    <source>
        <dbReference type="Proteomes" id="UP001500655"/>
    </source>
</evidence>
<dbReference type="CDD" id="cd23399">
    <property type="entry name" value="beta-trefoil_ABD_ABFB"/>
    <property type="match status" value="1"/>
</dbReference>
<dbReference type="InterPro" id="IPR036195">
    <property type="entry name" value="AbfB_ABD_sf"/>
</dbReference>
<dbReference type="Gene3D" id="2.80.10.50">
    <property type="match status" value="1"/>
</dbReference>
<protein>
    <recommendedName>
        <fullName evidence="3">Alpha-L-arabinofuranosidase B arabinose-binding domain-containing protein</fullName>
    </recommendedName>
</protein>
<sequence length="427" mass="44044">MSRHRLNEDQDTVFLPVSLPARDAAGADRPDAGDEAANGAPAAAPAPAAPPAPVVPQQAPPPDVESLPTASVPETPAADLWADEDSFAQDRSTVTLVLPARAKGTVPPARLRQKAVPPTEAIAPPPVQDVPEDAARPEAPAVGAGTWDTNTAEYRPVTGAAIRASADGDPARAGVPEPRRSRIAIALVAAFLVMVATVTWLTRPSASGPPTAQDTPPATLPAPVVPVPASPTTAAPSATPSASPSAKPTATPTTARRPTTAPPTTRRPTTAAAPPGPAAPQPASLSVGARRSLRLASGTNTYVIRASGVAALATVTTSSSATQRRAATFTIVAGLADNRCYSFRADNGAYLRHENYRVYVEVDDGSDPDLFRKDATFCVAPGGSPGARVFRTQNYPKYHLHARGGQLWIDDKPPTADSSFVVTTAWG</sequence>
<dbReference type="Pfam" id="PF05270">
    <property type="entry name" value="AbfB"/>
    <property type="match status" value="1"/>
</dbReference>
<feature type="domain" description="Alpha-L-arabinofuranosidase B arabinose-binding" evidence="3">
    <location>
        <begin position="299"/>
        <end position="420"/>
    </location>
</feature>
<evidence type="ECO:0000313" key="4">
    <source>
        <dbReference type="EMBL" id="GAA1772014.1"/>
    </source>
</evidence>